<accession>B8GHW9</accession>
<dbReference type="PANTHER" id="PTHR43567:SF5">
    <property type="entry name" value="HYPOTHETICAL CYTOSOLIC PROTEIN"/>
    <property type="match status" value="1"/>
</dbReference>
<dbReference type="Pfam" id="PF01613">
    <property type="entry name" value="Flavin_Reduct"/>
    <property type="match status" value="1"/>
</dbReference>
<dbReference type="RefSeq" id="WP_012618028.1">
    <property type="nucleotide sequence ID" value="NC_011832.1"/>
</dbReference>
<evidence type="ECO:0000256" key="1">
    <source>
        <dbReference type="ARBA" id="ARBA00001917"/>
    </source>
</evidence>
<gene>
    <name evidence="4" type="ordered locus">Mpal_1379</name>
</gene>
<comment type="similarity">
    <text evidence="2">Belongs to the flavoredoxin family.</text>
</comment>
<dbReference type="InterPro" id="IPR012349">
    <property type="entry name" value="Split_barrel_FMN-bd"/>
</dbReference>
<dbReference type="AlphaFoldDB" id="B8GHW9"/>
<dbReference type="SUPFAM" id="SSF50475">
    <property type="entry name" value="FMN-binding split barrel"/>
    <property type="match status" value="1"/>
</dbReference>
<dbReference type="InterPro" id="IPR052174">
    <property type="entry name" value="Flavoredoxin"/>
</dbReference>
<dbReference type="PANTHER" id="PTHR43567">
    <property type="entry name" value="FLAVOREDOXIN-RELATED-RELATED"/>
    <property type="match status" value="1"/>
</dbReference>
<dbReference type="InterPro" id="IPR002563">
    <property type="entry name" value="Flavin_Rdtase-like_dom"/>
</dbReference>
<proteinExistence type="inferred from homology"/>
<dbReference type="GO" id="GO:0010181">
    <property type="term" value="F:FMN binding"/>
    <property type="evidence" value="ECO:0007669"/>
    <property type="project" value="InterPro"/>
</dbReference>
<dbReference type="eggNOG" id="arCOG02017">
    <property type="taxonomic scope" value="Archaea"/>
</dbReference>
<protein>
    <recommendedName>
        <fullName evidence="3">Flavin reductase like domain-containing protein</fullName>
    </recommendedName>
</protein>
<comment type="cofactor">
    <cofactor evidence="1">
        <name>FMN</name>
        <dbReference type="ChEBI" id="CHEBI:58210"/>
    </cofactor>
</comment>
<keyword evidence="5" id="KW-1185">Reference proteome</keyword>
<evidence type="ECO:0000256" key="2">
    <source>
        <dbReference type="ARBA" id="ARBA00038054"/>
    </source>
</evidence>
<evidence type="ECO:0000313" key="4">
    <source>
        <dbReference type="EMBL" id="ACL16709.1"/>
    </source>
</evidence>
<evidence type="ECO:0000313" key="5">
    <source>
        <dbReference type="Proteomes" id="UP000002457"/>
    </source>
</evidence>
<dbReference type="OrthoDB" id="8522at2157"/>
<dbReference type="STRING" id="521011.Mpal_1379"/>
<dbReference type="Proteomes" id="UP000002457">
    <property type="component" value="Chromosome"/>
</dbReference>
<dbReference type="Gene3D" id="2.30.110.10">
    <property type="entry name" value="Electron Transport, Fmn-binding Protein, Chain A"/>
    <property type="match status" value="1"/>
</dbReference>
<evidence type="ECO:0000259" key="3">
    <source>
        <dbReference type="Pfam" id="PF01613"/>
    </source>
</evidence>
<dbReference type="EMBL" id="CP001338">
    <property type="protein sequence ID" value="ACL16709.1"/>
    <property type="molecule type" value="Genomic_DNA"/>
</dbReference>
<dbReference type="KEGG" id="mpl:Mpal_1379"/>
<reference evidence="4 5" key="1">
    <citation type="journal article" date="2015" name="Genome Announc.">
        <title>Complete Genome Sequence of Methanosphaerula palustris E1-9CT, a Hydrogenotrophic Methanogen Isolated from a Minerotrophic Fen Peatland.</title>
        <authorList>
            <person name="Cadillo-Quiroz H."/>
            <person name="Browne P."/>
            <person name="Kyrpides N."/>
            <person name="Woyke T."/>
            <person name="Goodwin L."/>
            <person name="Detter C."/>
            <person name="Yavitt J.B."/>
            <person name="Zinder S.H."/>
        </authorList>
    </citation>
    <scope>NUCLEOTIDE SEQUENCE [LARGE SCALE GENOMIC DNA]</scope>
    <source>
        <strain evidence="5">ATCC BAA-1556 / DSM 19958 / E1-9c</strain>
    </source>
</reference>
<dbReference type="HOGENOM" id="CLU_102849_1_0_2"/>
<organism evidence="4 5">
    <name type="scientific">Methanosphaerula palustris (strain ATCC BAA-1556 / DSM 19958 / E1-9c)</name>
    <dbReference type="NCBI Taxonomy" id="521011"/>
    <lineage>
        <taxon>Archaea</taxon>
        <taxon>Methanobacteriati</taxon>
        <taxon>Methanobacteriota</taxon>
        <taxon>Stenosarchaea group</taxon>
        <taxon>Methanomicrobia</taxon>
        <taxon>Methanomicrobiales</taxon>
        <taxon>Methanoregulaceae</taxon>
        <taxon>Methanosphaerula</taxon>
    </lineage>
</organism>
<sequence>MNETTDHVTVKAMKFDQLFKQITPEEICDDVFTLVGKVFPVITAGKEDHYNSMTASGGGLGMLFMKPTTWCILRADRYTLEMILKEQTYTMSYFPNEYKEQILFLGSKSGRDSEKMKEVELTGVQTPSGDMSFKEARLIIECKLTQVTTPNPRDFYSQEARDYINEAYKEANDHRRYVFGEITHVWVKK</sequence>
<feature type="domain" description="Flavin reductase like" evidence="3">
    <location>
        <begin position="41"/>
        <end position="188"/>
    </location>
</feature>
<name>B8GHW9_METPE</name>
<dbReference type="GeneID" id="7269984"/>